<dbReference type="SUPFAM" id="SSF46785">
    <property type="entry name" value="Winged helix' DNA-binding domain"/>
    <property type="match status" value="1"/>
</dbReference>
<dbReference type="SMART" id="SM00715">
    <property type="entry name" value="LA"/>
    <property type="match status" value="1"/>
</dbReference>
<evidence type="ECO:0000259" key="4">
    <source>
        <dbReference type="PROSITE" id="PS50961"/>
    </source>
</evidence>
<evidence type="ECO:0000256" key="2">
    <source>
        <dbReference type="PROSITE-ProRule" id="PRU00332"/>
    </source>
</evidence>
<dbReference type="InterPro" id="IPR006630">
    <property type="entry name" value="La_HTH"/>
</dbReference>
<dbReference type="GO" id="GO:0005737">
    <property type="term" value="C:cytoplasm"/>
    <property type="evidence" value="ECO:0007669"/>
    <property type="project" value="UniProtKB-ARBA"/>
</dbReference>
<dbReference type="OrthoDB" id="340227at2759"/>
<evidence type="ECO:0000256" key="1">
    <source>
        <dbReference type="ARBA" id="ARBA00022884"/>
    </source>
</evidence>
<feature type="domain" description="HTH La-type RNA-binding" evidence="4">
    <location>
        <begin position="106"/>
        <end position="204"/>
    </location>
</feature>
<accession>A0A9W6W829</accession>
<dbReference type="Pfam" id="PF05383">
    <property type="entry name" value="La"/>
    <property type="match status" value="1"/>
</dbReference>
<dbReference type="PANTHER" id="PTHR22792:SF132">
    <property type="entry name" value="LA-RELATED PROTEIN 1"/>
    <property type="match status" value="1"/>
</dbReference>
<dbReference type="InterPro" id="IPR036390">
    <property type="entry name" value="WH_DNA-bd_sf"/>
</dbReference>
<comment type="caution">
    <text evidence="5">The sequence shown here is derived from an EMBL/GenBank/DDBJ whole genome shotgun (WGS) entry which is preliminary data.</text>
</comment>
<dbReference type="Gene3D" id="1.10.10.10">
    <property type="entry name" value="Winged helix-like DNA-binding domain superfamily/Winged helix DNA-binding domain"/>
    <property type="match status" value="1"/>
</dbReference>
<organism evidence="5 6">
    <name type="scientific">Ambrosiozyma monospora</name>
    <name type="common">Yeast</name>
    <name type="synonym">Endomycopsis monosporus</name>
    <dbReference type="NCBI Taxonomy" id="43982"/>
    <lineage>
        <taxon>Eukaryota</taxon>
        <taxon>Fungi</taxon>
        <taxon>Dikarya</taxon>
        <taxon>Ascomycota</taxon>
        <taxon>Saccharomycotina</taxon>
        <taxon>Pichiomycetes</taxon>
        <taxon>Pichiales</taxon>
        <taxon>Pichiaceae</taxon>
        <taxon>Ambrosiozyma</taxon>
    </lineage>
</organism>
<evidence type="ECO:0000313" key="5">
    <source>
        <dbReference type="EMBL" id="GME67753.1"/>
    </source>
</evidence>
<feature type="region of interest" description="Disordered" evidence="3">
    <location>
        <begin position="47"/>
        <end position="87"/>
    </location>
</feature>
<gene>
    <name evidence="5" type="ORF">Amon01_000890500</name>
</gene>
<dbReference type="GO" id="GO:0003723">
    <property type="term" value="F:RNA binding"/>
    <property type="evidence" value="ECO:0007669"/>
    <property type="project" value="UniProtKB-UniRule"/>
</dbReference>
<evidence type="ECO:0000256" key="3">
    <source>
        <dbReference type="SAM" id="MobiDB-lite"/>
    </source>
</evidence>
<reference evidence="5" key="1">
    <citation type="submission" date="2023-04" db="EMBL/GenBank/DDBJ databases">
        <title>Ambrosiozyma monospora NBRC 1965.</title>
        <authorList>
            <person name="Ichikawa N."/>
            <person name="Sato H."/>
            <person name="Tonouchi N."/>
        </authorList>
    </citation>
    <scope>NUCLEOTIDE SEQUENCE</scope>
    <source>
        <strain evidence="5">NBRC 1965</strain>
    </source>
</reference>
<dbReference type="Proteomes" id="UP001165063">
    <property type="component" value="Unassembled WGS sequence"/>
</dbReference>
<name>A0A9W6W829_AMBMO</name>
<dbReference type="AlphaFoldDB" id="A0A9W6W829"/>
<dbReference type="EMBL" id="BSXU01008959">
    <property type="protein sequence ID" value="GME67753.1"/>
    <property type="molecule type" value="Genomic_DNA"/>
</dbReference>
<evidence type="ECO:0000313" key="6">
    <source>
        <dbReference type="Proteomes" id="UP001165063"/>
    </source>
</evidence>
<protein>
    <submittedName>
        <fullName evidence="5">Unnamed protein product</fullName>
    </submittedName>
</protein>
<dbReference type="PROSITE" id="PS50961">
    <property type="entry name" value="HTH_LA"/>
    <property type="match status" value="1"/>
</dbReference>
<keyword evidence="6" id="KW-1185">Reference proteome</keyword>
<dbReference type="CDD" id="cd07323">
    <property type="entry name" value="LAM"/>
    <property type="match status" value="1"/>
</dbReference>
<dbReference type="InterPro" id="IPR045180">
    <property type="entry name" value="La_dom_prot"/>
</dbReference>
<sequence>MDNSYLPPMANSPNPMYLENDMASPYMQPGGQFAPQIVPLQQSPYYQYYANSPPPPPPAAHPQDQQFQSYGYPQMVGPPPPQFGQQEIMMPSMPQYSQQQPIQQRSPSTEDRIFKLAQQIEYYFSIENLCKDLFLRKQMDSEGFVDVQIIANFSRVKNMTGGDVELVWDAVLTIEKLETKIIGNEGEQRRVMRLCDGWDKWILPSSSSSSA</sequence>
<keyword evidence="1 2" id="KW-0694">RNA-binding</keyword>
<proteinExistence type="predicted"/>
<dbReference type="InterPro" id="IPR036388">
    <property type="entry name" value="WH-like_DNA-bd_sf"/>
</dbReference>
<dbReference type="PANTHER" id="PTHR22792">
    <property type="entry name" value="LUPUS LA PROTEIN-RELATED"/>
    <property type="match status" value="1"/>
</dbReference>